<organism evidence="2 3">
    <name type="scientific">Caligus rogercresseyi</name>
    <name type="common">Sea louse</name>
    <dbReference type="NCBI Taxonomy" id="217165"/>
    <lineage>
        <taxon>Eukaryota</taxon>
        <taxon>Metazoa</taxon>
        <taxon>Ecdysozoa</taxon>
        <taxon>Arthropoda</taxon>
        <taxon>Crustacea</taxon>
        <taxon>Multicrustacea</taxon>
        <taxon>Hexanauplia</taxon>
        <taxon>Copepoda</taxon>
        <taxon>Siphonostomatoida</taxon>
        <taxon>Caligidae</taxon>
        <taxon>Caligus</taxon>
    </lineage>
</organism>
<gene>
    <name evidence="2" type="ORF">FKW44_005332</name>
</gene>
<dbReference type="EMBL" id="CP045892">
    <property type="protein sequence ID" value="QQP53009.1"/>
    <property type="molecule type" value="Genomic_DNA"/>
</dbReference>
<dbReference type="Proteomes" id="UP000595437">
    <property type="component" value="Chromosome 3"/>
</dbReference>
<proteinExistence type="predicted"/>
<evidence type="ECO:0000313" key="3">
    <source>
        <dbReference type="Proteomes" id="UP000595437"/>
    </source>
</evidence>
<feature type="compositionally biased region" description="Acidic residues" evidence="1">
    <location>
        <begin position="75"/>
        <end position="92"/>
    </location>
</feature>
<feature type="region of interest" description="Disordered" evidence="1">
    <location>
        <begin position="1"/>
        <end position="28"/>
    </location>
</feature>
<protein>
    <submittedName>
        <fullName evidence="2">LOC100645596</fullName>
    </submittedName>
</protein>
<accession>A0A7T8KBU0</accession>
<name>A0A7T8KBU0_CALRO</name>
<evidence type="ECO:0000313" key="2">
    <source>
        <dbReference type="EMBL" id="QQP53009.1"/>
    </source>
</evidence>
<evidence type="ECO:0000256" key="1">
    <source>
        <dbReference type="SAM" id="MobiDB-lite"/>
    </source>
</evidence>
<sequence>MIKTEEADWKSSETFDKKYKPEKSEEDPYGWVVPKKKKIFLASQKNEILSDKFKSGRPHPFENLLRLSKNRQSLDDDDDRSEEAIKDEDYEEDNKSSQNEILGDEKVIPKKSPIQTPVLIMKKMKKKPFTSSL</sequence>
<feature type="region of interest" description="Disordered" evidence="1">
    <location>
        <begin position="65"/>
        <end position="115"/>
    </location>
</feature>
<feature type="compositionally biased region" description="Basic and acidic residues" evidence="1">
    <location>
        <begin position="1"/>
        <end position="23"/>
    </location>
</feature>
<reference evidence="3" key="1">
    <citation type="submission" date="2021-01" db="EMBL/GenBank/DDBJ databases">
        <title>Caligus Genome Assembly.</title>
        <authorList>
            <person name="Gallardo-Escarate C."/>
        </authorList>
    </citation>
    <scope>NUCLEOTIDE SEQUENCE [LARGE SCALE GENOMIC DNA]</scope>
</reference>
<dbReference type="AlphaFoldDB" id="A0A7T8KBU0"/>
<keyword evidence="3" id="KW-1185">Reference proteome</keyword>